<dbReference type="PANTHER" id="PTHR37984:SF5">
    <property type="entry name" value="PROTEIN NYNRIN-LIKE"/>
    <property type="match status" value="1"/>
</dbReference>
<keyword evidence="1" id="KW-0808">Transferase</keyword>
<proteinExistence type="predicted"/>
<evidence type="ECO:0000256" key="2">
    <source>
        <dbReference type="ARBA" id="ARBA00022695"/>
    </source>
</evidence>
<feature type="compositionally biased region" description="Low complexity" evidence="7">
    <location>
        <begin position="2043"/>
        <end position="2069"/>
    </location>
</feature>
<name>A0A7J6N838_PEROL</name>
<evidence type="ECO:0000256" key="7">
    <source>
        <dbReference type="SAM" id="MobiDB-lite"/>
    </source>
</evidence>
<dbReference type="Pfam" id="PF00078">
    <property type="entry name" value="RVT_1"/>
    <property type="match status" value="1"/>
</dbReference>
<dbReference type="InterPro" id="IPR041588">
    <property type="entry name" value="Integrase_H2C2"/>
</dbReference>
<evidence type="ECO:0000256" key="6">
    <source>
        <dbReference type="ARBA" id="ARBA00022918"/>
    </source>
</evidence>
<feature type="compositionally biased region" description="Polar residues" evidence="7">
    <location>
        <begin position="32"/>
        <end position="80"/>
    </location>
</feature>
<dbReference type="CDD" id="cd00303">
    <property type="entry name" value="retropepsin_like"/>
    <property type="match status" value="1"/>
</dbReference>
<dbReference type="PROSITE" id="PS50994">
    <property type="entry name" value="INTEGRASE"/>
    <property type="match status" value="1"/>
</dbReference>
<feature type="compositionally biased region" description="Low complexity" evidence="7">
    <location>
        <begin position="1933"/>
        <end position="1975"/>
    </location>
</feature>
<evidence type="ECO:0000256" key="4">
    <source>
        <dbReference type="ARBA" id="ARBA00022759"/>
    </source>
</evidence>
<dbReference type="Pfam" id="PF00665">
    <property type="entry name" value="rve"/>
    <property type="match status" value="1"/>
</dbReference>
<dbReference type="OrthoDB" id="2013610at2759"/>
<gene>
    <name evidence="9" type="ORF">FOZ60_014357</name>
</gene>
<feature type="domain" description="Integrase catalytic" evidence="8">
    <location>
        <begin position="1508"/>
        <end position="1667"/>
    </location>
</feature>
<dbReference type="InterPro" id="IPR043128">
    <property type="entry name" value="Rev_trsase/Diguanyl_cyclase"/>
</dbReference>
<dbReference type="FunFam" id="3.30.70.270:FF:000020">
    <property type="entry name" value="Transposon Tf2-6 polyprotein-like Protein"/>
    <property type="match status" value="1"/>
</dbReference>
<feature type="region of interest" description="Disordered" evidence="7">
    <location>
        <begin position="613"/>
        <end position="673"/>
    </location>
</feature>
<keyword evidence="4" id="KW-0255">Endonuclease</keyword>
<dbReference type="InterPro" id="IPR036397">
    <property type="entry name" value="RNaseH_sf"/>
</dbReference>
<dbReference type="Gene3D" id="3.30.70.270">
    <property type="match status" value="2"/>
</dbReference>
<keyword evidence="2" id="KW-0548">Nucleotidyltransferase</keyword>
<dbReference type="GO" id="GO:0016787">
    <property type="term" value="F:hydrolase activity"/>
    <property type="evidence" value="ECO:0007669"/>
    <property type="project" value="UniProtKB-KW"/>
</dbReference>
<sequence length="2143" mass="238916">MTGNDDSSTGNVPSPTMQTGDNQERSGDSESSDQTPANPTPADSNQIRQTSASSTPADSNQTRIWNGSGQTTTSNGATNDRLTRSPAVSALTDVPKLEKSIKVPAPDKFYGKTGENIPDWFEAYELYTYGSLWDDALRAKFMGAFLGGHALEVWKGQCSKKDYAKDKTIMTTAFETSQQSDQAYYRFMSYEWDRKIPLTVYSSILSRYLMEYNFTLPEEARLSTEARQALLVDKMTLLVSGPARAEIRKARPQSITSLCELLSRYVDDKSGNPAIDMMNKFAELIEGVQETQTRQMERVCAMLGTIAKDISTPAKAIVQPQPTSNPRQFRKIKRCGICSGPHWTMECNFKKFDKGCALCSDESHLARKLDVRPDCGDRSKDVLSLWTHGESTGSFIYARLSIPNSISPVMKALIDGGARITVVRRRFLPTGTILTPTLTNAGSADPNGVIPLLGSATVRLHLYDSPSGSSGLPPPVGDPCMSFDFMVYVVEDLICDMLLGFDFLWHFGLSLQMEDEGVRVVCTRRPLTPVANAVPVMRNPTPTVLPYLALSSCASSSGADRSVLNRSAMTTSCTATTVSLTSTTEPEQTMVREVAGAEASVLRDSAVQADLMTDRSVQTDPVHPPQRRADSVPPSDGDTALRRQDSLKRRHGDVDDNLIDCSAAPEDWGDPEKNTVPLTEAPIRALYPPVARPSELPASVNCNEPTDPGFTSTDWGEPERTAVPHTEAPILALNPPVSYAPYDDPKVGHYTDFKPWPDADGFVEDDFADDDIGGDLDNYAIPKLPGPDDPVYVMPDIPTVEKPELKPVADLCDQFKELFRSKLGRCDLVEHPIITDDSKPVAQRPRRIPYHWQQDVRGQIDDMLKEGIIRPSRSSWRSLCVFVKKKTGGVRICVDFRVLNEKSDLCAYPLPRPDFVQDDLLGAKVFTTLDLKSGYWQIPLTEKDIHKTAFCPGYGFPLYEFLVMPFGLQSAGATFQYLMDHILGHLPFVKVYLDDILIFSPDLKTHIEHLKEVFKCLTEAKLVIGAPKCEFAMDEIHYIGHVYDKYGMRPDPDRTLCIADWPIPETVLDIRRFVGLVGYYRPFIPRFADMSRPVQGLITECKDDPENVKQYWTDEHSRSFDEMRSVLVGLPALAYPDFSRPFTLCCDASDVAIGSVLEQDGRPLAFFSQLLTASQQRWHTYEKEGYALFRSLDKFRHYLLGQPFKVTVFSDHRPLEHLASSKSPRVQRWLLAMQQYRFEVRYKEGVKNVNADALSRPLSSKAIRLATVLRQGDPTTIRTRPRVPPGASVLTTTGVLLTSSTSATGRRPARSSTMIPAKPRTTKRLIPQPVRSGLDVVPPDSVLPDCDPELSGLPKPAEVPMVATVLLCSKWTWEQIRLTQDTDPVVSKVRERVGDDRPLARKEFVSKAFVAYRRLWPTLDVGNGVLVRFLRVDPLSPVRTVPVIPDSLRQDTLVHFHSAPAHFGQKRMLELMKQQVYWPNMHVDVEAFVHNCRGCILGQSARPPKAPLGTVPVGRPWHTVAIDYLDITPAVDGKRHLLVLQDYFTKWSEAFPLDTLTVAETLPHLLDIFRRFGPPVRIHSDQGAQFESDLFNRVLTALGIKRSHSTVYHPQGNGLVERFNRSLLDMLRKHIVIPNWVENLPALLWIYNTSIHSVTGFSPYKLMFARDPPTDFMPVTLLATDLMYDPTTYERYSSTLRAYLTEQVDQAVTQAAGAARRLYDSDRPQGFYVGARVLLRLLRHQRQFKLSPMWEPDWFVIEIIGDHNPVKVVRIYHLPTKRSKVYSVDHLKIDPLQPDNLDEIKEQFPSILSRPRPVPTEHGSAQVSTVDENRPREFPEMVFLGENDDPFAPDQPVRDLQWPGMEAFRPQLTTPTPSPMRPAMVKIHPPVDTANRPGILGRAPTDCVSEELQSVQSDGSVRRPVLSEAPIPPTPVDPADVPVPSGTTGSTPLLTSRSSSSHPPVPSVHGTTPLLTSATSSPYRSVLDDFETLSPEQQRPVQLSTPAPTPNSSLQMSMASALEERENSSALLSPDRPLEPPIPVPLQSPLLVQEEELQLSTSSSSTSTTPEVGSVREDDSPQATPEPAELVQPMPVELTRPRTRSQAGTLPRPRVHFDPANYVPIALQRRQEQEANCSRSMPTDGSN</sequence>
<dbReference type="Pfam" id="PF17921">
    <property type="entry name" value="Integrase_H2C2"/>
    <property type="match status" value="1"/>
</dbReference>
<feature type="compositionally biased region" description="Polar residues" evidence="7">
    <location>
        <begin position="1"/>
        <end position="21"/>
    </location>
</feature>
<comment type="caution">
    <text evidence="9">The sequence shown here is derived from an EMBL/GenBank/DDBJ whole genome shotgun (WGS) entry which is preliminary data.</text>
</comment>
<dbReference type="InterPro" id="IPR041373">
    <property type="entry name" value="RT_RNaseH"/>
</dbReference>
<dbReference type="SUPFAM" id="SSF53098">
    <property type="entry name" value="Ribonuclease H-like"/>
    <property type="match status" value="1"/>
</dbReference>
<dbReference type="EMBL" id="JABANP010000671">
    <property type="protein sequence ID" value="KAF4679914.1"/>
    <property type="molecule type" value="Genomic_DNA"/>
</dbReference>
<dbReference type="InterPro" id="IPR043502">
    <property type="entry name" value="DNA/RNA_pol_sf"/>
</dbReference>
<evidence type="ECO:0000259" key="8">
    <source>
        <dbReference type="PROSITE" id="PS50994"/>
    </source>
</evidence>
<dbReference type="FunFam" id="1.10.340.70:FF:000001">
    <property type="entry name" value="Retrovirus-related Pol polyprotein from transposon gypsy-like Protein"/>
    <property type="match status" value="1"/>
</dbReference>
<keyword evidence="5" id="KW-0378">Hydrolase</keyword>
<evidence type="ECO:0000256" key="1">
    <source>
        <dbReference type="ARBA" id="ARBA00022679"/>
    </source>
</evidence>
<dbReference type="GO" id="GO:0015074">
    <property type="term" value="P:DNA integration"/>
    <property type="evidence" value="ECO:0007669"/>
    <property type="project" value="InterPro"/>
</dbReference>
<dbReference type="InterPro" id="IPR000477">
    <property type="entry name" value="RT_dom"/>
</dbReference>
<feature type="region of interest" description="Disordered" evidence="7">
    <location>
        <begin position="1905"/>
        <end position="1975"/>
    </location>
</feature>
<evidence type="ECO:0000313" key="10">
    <source>
        <dbReference type="Proteomes" id="UP000541610"/>
    </source>
</evidence>
<evidence type="ECO:0000256" key="3">
    <source>
        <dbReference type="ARBA" id="ARBA00022722"/>
    </source>
</evidence>
<organism evidence="9 10">
    <name type="scientific">Perkinsus olseni</name>
    <name type="common">Perkinsus atlanticus</name>
    <dbReference type="NCBI Taxonomy" id="32597"/>
    <lineage>
        <taxon>Eukaryota</taxon>
        <taxon>Sar</taxon>
        <taxon>Alveolata</taxon>
        <taxon>Perkinsozoa</taxon>
        <taxon>Perkinsea</taxon>
        <taxon>Perkinsida</taxon>
        <taxon>Perkinsidae</taxon>
        <taxon>Perkinsus</taxon>
    </lineage>
</organism>
<keyword evidence="6" id="KW-0695">RNA-directed DNA polymerase</keyword>
<dbReference type="Proteomes" id="UP000541610">
    <property type="component" value="Unassembled WGS sequence"/>
</dbReference>
<dbReference type="GO" id="GO:0003964">
    <property type="term" value="F:RNA-directed DNA polymerase activity"/>
    <property type="evidence" value="ECO:0007669"/>
    <property type="project" value="UniProtKB-KW"/>
</dbReference>
<reference evidence="9 10" key="1">
    <citation type="submission" date="2020-04" db="EMBL/GenBank/DDBJ databases">
        <title>Perkinsus olseni comparative genomics.</title>
        <authorList>
            <person name="Bogema D.R."/>
        </authorList>
    </citation>
    <scope>NUCLEOTIDE SEQUENCE [LARGE SCALE GENOMIC DNA]</scope>
    <source>
        <strain evidence="9">00978-12</strain>
    </source>
</reference>
<feature type="region of interest" description="Disordered" evidence="7">
    <location>
        <begin position="1"/>
        <end position="87"/>
    </location>
</feature>
<dbReference type="Pfam" id="PF17917">
    <property type="entry name" value="RT_RNaseH"/>
    <property type="match status" value="1"/>
</dbReference>
<dbReference type="FunFam" id="3.30.420.10:FF:000032">
    <property type="entry name" value="Retrovirus-related Pol polyprotein from transposon 297-like Protein"/>
    <property type="match status" value="1"/>
</dbReference>
<dbReference type="InterPro" id="IPR050951">
    <property type="entry name" value="Retrovirus_Pol_polyprotein"/>
</dbReference>
<evidence type="ECO:0000256" key="5">
    <source>
        <dbReference type="ARBA" id="ARBA00022801"/>
    </source>
</evidence>
<feature type="compositionally biased region" description="Polar residues" evidence="7">
    <location>
        <begin position="1990"/>
        <end position="2014"/>
    </location>
</feature>
<dbReference type="CDD" id="cd09274">
    <property type="entry name" value="RNase_HI_RT_Ty3"/>
    <property type="match status" value="1"/>
</dbReference>
<dbReference type="PANTHER" id="PTHR37984">
    <property type="entry name" value="PROTEIN CBG26694"/>
    <property type="match status" value="1"/>
</dbReference>
<dbReference type="GO" id="GO:0003676">
    <property type="term" value="F:nucleic acid binding"/>
    <property type="evidence" value="ECO:0007669"/>
    <property type="project" value="InterPro"/>
</dbReference>
<dbReference type="Gene3D" id="3.10.10.10">
    <property type="entry name" value="HIV Type 1 Reverse Transcriptase, subunit A, domain 1"/>
    <property type="match status" value="1"/>
</dbReference>
<protein>
    <recommendedName>
        <fullName evidence="8">Integrase catalytic domain-containing protein</fullName>
    </recommendedName>
</protein>
<feature type="region of interest" description="Disordered" evidence="7">
    <location>
        <begin position="1989"/>
        <end position="2113"/>
    </location>
</feature>
<evidence type="ECO:0000313" key="9">
    <source>
        <dbReference type="EMBL" id="KAF4679914.1"/>
    </source>
</evidence>
<dbReference type="CDD" id="cd01647">
    <property type="entry name" value="RT_LTR"/>
    <property type="match status" value="1"/>
</dbReference>
<dbReference type="SUPFAM" id="SSF56672">
    <property type="entry name" value="DNA/RNA polymerases"/>
    <property type="match status" value="1"/>
</dbReference>
<dbReference type="Gene3D" id="3.30.420.10">
    <property type="entry name" value="Ribonuclease H-like superfamily/Ribonuclease H"/>
    <property type="match status" value="1"/>
</dbReference>
<dbReference type="Gene3D" id="1.10.340.70">
    <property type="match status" value="1"/>
</dbReference>
<dbReference type="InterPro" id="IPR001584">
    <property type="entry name" value="Integrase_cat-core"/>
</dbReference>
<dbReference type="InterPro" id="IPR012337">
    <property type="entry name" value="RNaseH-like_sf"/>
</dbReference>
<keyword evidence="3" id="KW-0540">Nuclease</keyword>
<accession>A0A7J6N838</accession>
<dbReference type="GO" id="GO:0004519">
    <property type="term" value="F:endonuclease activity"/>
    <property type="evidence" value="ECO:0007669"/>
    <property type="project" value="UniProtKB-KW"/>
</dbReference>